<dbReference type="Pfam" id="PF15737">
    <property type="entry name" value="DUF4685"/>
    <property type="match status" value="1"/>
</dbReference>
<dbReference type="InterPro" id="IPR032756">
    <property type="entry name" value="DUF4685"/>
</dbReference>
<dbReference type="InterPro" id="IPR036034">
    <property type="entry name" value="PDZ_sf"/>
</dbReference>
<feature type="region of interest" description="Disordered" evidence="1">
    <location>
        <begin position="358"/>
        <end position="390"/>
    </location>
</feature>
<feature type="compositionally biased region" description="Low complexity" evidence="1">
    <location>
        <begin position="209"/>
        <end position="225"/>
    </location>
</feature>
<dbReference type="Proteomes" id="UP001474421">
    <property type="component" value="Unassembled WGS sequence"/>
</dbReference>
<evidence type="ECO:0000313" key="4">
    <source>
        <dbReference type="Proteomes" id="UP001474421"/>
    </source>
</evidence>
<dbReference type="GO" id="GO:0060341">
    <property type="term" value="P:regulation of cellular localization"/>
    <property type="evidence" value="ECO:0007669"/>
    <property type="project" value="TreeGrafter"/>
</dbReference>
<dbReference type="PANTHER" id="PTHR14102:SF12">
    <property type="entry name" value="CDNA SEQUENCE BC034090"/>
    <property type="match status" value="1"/>
</dbReference>
<dbReference type="PROSITE" id="PS50106">
    <property type="entry name" value="PDZ"/>
    <property type="match status" value="1"/>
</dbReference>
<dbReference type="GO" id="GO:0007098">
    <property type="term" value="P:centrosome cycle"/>
    <property type="evidence" value="ECO:0007669"/>
    <property type="project" value="TreeGrafter"/>
</dbReference>
<dbReference type="GO" id="GO:0016324">
    <property type="term" value="C:apical plasma membrane"/>
    <property type="evidence" value="ECO:0007669"/>
    <property type="project" value="TreeGrafter"/>
</dbReference>
<comment type="caution">
    <text evidence="3">The sequence shown here is derived from an EMBL/GenBank/DDBJ whole genome shotgun (WGS) entry which is preliminary data.</text>
</comment>
<feature type="compositionally biased region" description="Basic and acidic residues" evidence="1">
    <location>
        <begin position="14"/>
        <end position="25"/>
    </location>
</feature>
<sequence length="870" mass="96027">MSSQEEGLLSAGHKTMEENFSPEERIGSLKQCAKNTSRPKQPDKCPEHVNNFSLSGPTWIPVGHKGSATERVERNRSKLQEMLNTSQLNSRCLQEPHTLDTYRKETQDLGKNGPNNEIVPNDGAWDSNVSLQDSEDYRVFVPIQKLELSPRHEQAKQLLQRARMKARTNPLRASHNILLTAPPEKRDTCRSSVADAKNFVLKDENLHTSGNQSDSSSGESSYGQQRKQGLSSRVRFEDESARDAEVRYLERLQQRQKRPLDSVLLSLGQGPLLSKPDLAGYINGDLQRKESSIKKSSWEHQSMGQGAKMRTHQSNGGCFEKVNKERKCSACGSYINNSADTRINQNGNGKYEIANVLPGGSDTVHTNGNKELGASQENSRTKPLGPKRTPLWILPSRQRVFAESIRETYIGEITSAEDVDSALGSTTDTSDSYRTDSEEAGISSQQFVIKNCHGVPRPSCSSEKKANSVNRDREWGNGSCKNNKEIIWGNVPNDVGVSGLEEHNGQQNPGIFSEHLALSSNNHNNISTKSEPKTIITGRDEQLQESEKMGKNQVGPSSSTCGVPSVAPNVISSTAINISLTTEETNFTISTQSISREAPVATMPKIKPGQVNIIQCKHLEVYPQPKKQQSTKEEVSSTSGFKKFFTTLSQSTKQKLGRFRCYSMEQISMLESGAAKPNMETGPDTICSPKMKKVSSLQSLQMVSPFSQPRKASSVQNLHSFLGKNNRSNVYLVGEPKDEEVSSNRKTRTPHRRSLSVEDIGPPNLARTVGRVVAVFPDGTSQLELQRSQQGNFGFRVSSGNGRPDTGIYVQEMADTSTAKLYAGFLEVGDEILEVNGAKVAGLGLARINELLLWAETLSLRVLKQRPLRQ</sequence>
<gene>
    <name evidence="3" type="ORF">NXF25_008726</name>
</gene>
<dbReference type="InterPro" id="IPR001478">
    <property type="entry name" value="PDZ"/>
</dbReference>
<feature type="compositionally biased region" description="Basic residues" evidence="1">
    <location>
        <begin position="745"/>
        <end position="754"/>
    </location>
</feature>
<dbReference type="EMBL" id="JAOTOJ010000003">
    <property type="protein sequence ID" value="KAK9403899.1"/>
    <property type="molecule type" value="Genomic_DNA"/>
</dbReference>
<dbReference type="FunFam" id="2.30.42.10:FF:000215">
    <property type="entry name" value="uncharacterized protein KIAA1614 homolog"/>
    <property type="match status" value="1"/>
</dbReference>
<protein>
    <recommendedName>
        <fullName evidence="2">PDZ domain-containing protein</fullName>
    </recommendedName>
</protein>
<dbReference type="InterPro" id="IPR051741">
    <property type="entry name" value="PAR6_homolog"/>
</dbReference>
<name>A0AAW1BP84_CROAD</name>
<evidence type="ECO:0000256" key="1">
    <source>
        <dbReference type="SAM" id="MobiDB-lite"/>
    </source>
</evidence>
<evidence type="ECO:0000259" key="2">
    <source>
        <dbReference type="PROSITE" id="PS50106"/>
    </source>
</evidence>
<dbReference type="SUPFAM" id="SSF50156">
    <property type="entry name" value="PDZ domain-like"/>
    <property type="match status" value="1"/>
</dbReference>
<proteinExistence type="predicted"/>
<dbReference type="GO" id="GO:0005938">
    <property type="term" value="C:cell cortex"/>
    <property type="evidence" value="ECO:0007669"/>
    <property type="project" value="TreeGrafter"/>
</dbReference>
<feature type="region of interest" description="Disordered" evidence="1">
    <location>
        <begin position="204"/>
        <end position="237"/>
    </location>
</feature>
<feature type="region of interest" description="Disordered" evidence="1">
    <location>
        <begin position="1"/>
        <end position="25"/>
    </location>
</feature>
<keyword evidence="4" id="KW-1185">Reference proteome</keyword>
<dbReference type="GO" id="GO:0007163">
    <property type="term" value="P:establishment or maintenance of cell polarity"/>
    <property type="evidence" value="ECO:0007669"/>
    <property type="project" value="TreeGrafter"/>
</dbReference>
<reference evidence="3 4" key="1">
    <citation type="journal article" date="2024" name="Proc. Natl. Acad. Sci. U.S.A.">
        <title>The genetic regulatory architecture and epigenomic basis for age-related changes in rattlesnake venom.</title>
        <authorList>
            <person name="Hogan M.P."/>
            <person name="Holding M.L."/>
            <person name="Nystrom G.S."/>
            <person name="Colston T.J."/>
            <person name="Bartlett D.A."/>
            <person name="Mason A.J."/>
            <person name="Ellsworth S.A."/>
            <person name="Rautsaw R.M."/>
            <person name="Lawrence K.C."/>
            <person name="Strickland J.L."/>
            <person name="He B."/>
            <person name="Fraser P."/>
            <person name="Margres M.J."/>
            <person name="Gilbert D.M."/>
            <person name="Gibbs H.L."/>
            <person name="Parkinson C.L."/>
            <person name="Rokyta D.R."/>
        </authorList>
    </citation>
    <scope>NUCLEOTIDE SEQUENCE [LARGE SCALE GENOMIC DNA]</scope>
    <source>
        <strain evidence="3">DRR0105</strain>
    </source>
</reference>
<dbReference type="SMART" id="SM00228">
    <property type="entry name" value="PDZ"/>
    <property type="match status" value="1"/>
</dbReference>
<dbReference type="Gene3D" id="2.30.42.10">
    <property type="match status" value="1"/>
</dbReference>
<dbReference type="AlphaFoldDB" id="A0AAW1BP84"/>
<dbReference type="PANTHER" id="PTHR14102">
    <property type="entry name" value="PAR-6-RELATED"/>
    <property type="match status" value="1"/>
</dbReference>
<feature type="domain" description="PDZ" evidence="2">
    <location>
        <begin position="782"/>
        <end position="852"/>
    </location>
</feature>
<dbReference type="Pfam" id="PF00595">
    <property type="entry name" value="PDZ"/>
    <property type="match status" value="1"/>
</dbReference>
<dbReference type="GO" id="GO:0005634">
    <property type="term" value="C:nucleus"/>
    <property type="evidence" value="ECO:0007669"/>
    <property type="project" value="TreeGrafter"/>
</dbReference>
<organism evidence="3 4">
    <name type="scientific">Crotalus adamanteus</name>
    <name type="common">Eastern diamondback rattlesnake</name>
    <dbReference type="NCBI Taxonomy" id="8729"/>
    <lineage>
        <taxon>Eukaryota</taxon>
        <taxon>Metazoa</taxon>
        <taxon>Chordata</taxon>
        <taxon>Craniata</taxon>
        <taxon>Vertebrata</taxon>
        <taxon>Euteleostomi</taxon>
        <taxon>Lepidosauria</taxon>
        <taxon>Squamata</taxon>
        <taxon>Bifurcata</taxon>
        <taxon>Unidentata</taxon>
        <taxon>Episquamata</taxon>
        <taxon>Toxicofera</taxon>
        <taxon>Serpentes</taxon>
        <taxon>Colubroidea</taxon>
        <taxon>Viperidae</taxon>
        <taxon>Crotalinae</taxon>
        <taxon>Crotalus</taxon>
    </lineage>
</organism>
<accession>A0AAW1BP84</accession>
<evidence type="ECO:0000313" key="3">
    <source>
        <dbReference type="EMBL" id="KAK9403899.1"/>
    </source>
</evidence>
<feature type="region of interest" description="Disordered" evidence="1">
    <location>
        <begin position="737"/>
        <end position="761"/>
    </location>
</feature>